<dbReference type="PANTHER" id="PTHR32322:SF2">
    <property type="entry name" value="EAMA DOMAIN-CONTAINING PROTEIN"/>
    <property type="match status" value="1"/>
</dbReference>
<evidence type="ECO:0000256" key="6">
    <source>
        <dbReference type="ARBA" id="ARBA00023136"/>
    </source>
</evidence>
<sequence length="299" mass="33194">MNLFLYLSVVLIWGTTWIAIYAQQSAGITAVTVAVFWRFLLASLVMLLLLKALKRLHHLTLQDHLFCLLQGGCVFGFNFVCFYYASGYISSGLESVIFSMAVMYNAINSWIFFGQRPSPRLIPAIVLGMAGIVALFWHDLRYTEASSELLWGIGLSALGTLGFSFGNMISQRHQRRQRDVLTTNSYGMLYGALLMAGVSLLQGVSLQPTWNGQWLAALCYLAIAGSVLGFWAYFTLVGRIGSSRAAYTTVLFPLVALALSTRYEGYEWHVSAIPGLVMILLGNLVMFARWPASRRRAIA</sequence>
<accession>A0A1X1BV56</accession>
<dbReference type="OrthoDB" id="2352272at2"/>
<feature type="domain" description="EamA" evidence="8">
    <location>
        <begin position="4"/>
        <end position="136"/>
    </location>
</feature>
<dbReference type="GO" id="GO:0016020">
    <property type="term" value="C:membrane"/>
    <property type="evidence" value="ECO:0007669"/>
    <property type="project" value="UniProtKB-SubCell"/>
</dbReference>
<name>A0A1X1BV56_9GAMM</name>
<organism evidence="9 10">
    <name type="scientific">Pantoea conspicua</name>
    <dbReference type="NCBI Taxonomy" id="472705"/>
    <lineage>
        <taxon>Bacteria</taxon>
        <taxon>Pseudomonadati</taxon>
        <taxon>Pseudomonadota</taxon>
        <taxon>Gammaproteobacteria</taxon>
        <taxon>Enterobacterales</taxon>
        <taxon>Erwiniaceae</taxon>
        <taxon>Pantoea</taxon>
    </lineage>
</organism>
<evidence type="ECO:0000256" key="3">
    <source>
        <dbReference type="ARBA" id="ARBA00022475"/>
    </source>
</evidence>
<dbReference type="SUPFAM" id="SSF103481">
    <property type="entry name" value="Multidrug resistance efflux transporter EmrE"/>
    <property type="match status" value="2"/>
</dbReference>
<dbReference type="InterPro" id="IPR050638">
    <property type="entry name" value="AA-Vitamin_Transporters"/>
</dbReference>
<feature type="transmembrane region" description="Helical" evidence="7">
    <location>
        <begin position="245"/>
        <end position="263"/>
    </location>
</feature>
<dbReference type="AlphaFoldDB" id="A0A1X1BV56"/>
<evidence type="ECO:0000256" key="4">
    <source>
        <dbReference type="ARBA" id="ARBA00022692"/>
    </source>
</evidence>
<feature type="transmembrane region" description="Helical" evidence="7">
    <location>
        <begin position="181"/>
        <end position="202"/>
    </location>
</feature>
<comment type="caution">
    <text evidence="9">The sequence shown here is derived from an EMBL/GenBank/DDBJ whole genome shotgun (WGS) entry which is preliminary data.</text>
</comment>
<keyword evidence="10" id="KW-1185">Reference proteome</keyword>
<reference evidence="9 10" key="1">
    <citation type="journal article" date="2017" name="Antonie Van Leeuwenhoek">
        <title>Phylogenomic resolution of the bacterial genus Pantoea and its relationship with Erwinia and Tatumella.</title>
        <authorList>
            <person name="Palmer M."/>
            <person name="Steenkamp E.T."/>
            <person name="Coetzee M.P."/>
            <person name="Chan W.Y."/>
            <person name="van Zyl E."/>
            <person name="De Maayer P."/>
            <person name="Coutinho T.A."/>
            <person name="Blom J."/>
            <person name="Smits T.H."/>
            <person name="Duffy B."/>
            <person name="Venter S.N."/>
        </authorList>
    </citation>
    <scope>NUCLEOTIDE SEQUENCE [LARGE SCALE GENOMIC DNA]</scope>
    <source>
        <strain evidence="9 10">LMG 24534</strain>
    </source>
</reference>
<evidence type="ECO:0000256" key="1">
    <source>
        <dbReference type="ARBA" id="ARBA00004651"/>
    </source>
</evidence>
<feature type="transmembrane region" description="Helical" evidence="7">
    <location>
        <begin position="269"/>
        <end position="288"/>
    </location>
</feature>
<feature type="transmembrane region" description="Helical" evidence="7">
    <location>
        <begin position="149"/>
        <end position="169"/>
    </location>
</feature>
<dbReference type="EMBL" id="MLFN01000032">
    <property type="protein sequence ID" value="ORM52379.1"/>
    <property type="molecule type" value="Genomic_DNA"/>
</dbReference>
<dbReference type="PANTHER" id="PTHR32322">
    <property type="entry name" value="INNER MEMBRANE TRANSPORTER"/>
    <property type="match status" value="1"/>
</dbReference>
<feature type="transmembrane region" description="Helical" evidence="7">
    <location>
        <begin position="28"/>
        <end position="53"/>
    </location>
</feature>
<evidence type="ECO:0000313" key="10">
    <source>
        <dbReference type="Proteomes" id="UP000193933"/>
    </source>
</evidence>
<comment type="subcellular location">
    <subcellularLocation>
        <location evidence="1">Cell membrane</location>
        <topology evidence="1">Multi-pass membrane protein</topology>
    </subcellularLocation>
</comment>
<keyword evidence="6 7" id="KW-0472">Membrane</keyword>
<evidence type="ECO:0000313" key="9">
    <source>
        <dbReference type="EMBL" id="ORM52379.1"/>
    </source>
</evidence>
<protein>
    <recommendedName>
        <fullName evidence="8">EamA domain-containing protein</fullName>
    </recommendedName>
</protein>
<dbReference type="InterPro" id="IPR037185">
    <property type="entry name" value="EmrE-like"/>
</dbReference>
<feature type="domain" description="EamA" evidence="8">
    <location>
        <begin position="151"/>
        <end position="287"/>
    </location>
</feature>
<dbReference type="InterPro" id="IPR000620">
    <property type="entry name" value="EamA_dom"/>
</dbReference>
<feature type="transmembrane region" description="Helical" evidence="7">
    <location>
        <begin position="97"/>
        <end position="114"/>
    </location>
</feature>
<evidence type="ECO:0000256" key="7">
    <source>
        <dbReference type="SAM" id="Phobius"/>
    </source>
</evidence>
<dbReference type="STRING" id="472705.GCA_001743465_03951"/>
<evidence type="ECO:0000256" key="2">
    <source>
        <dbReference type="ARBA" id="ARBA00007362"/>
    </source>
</evidence>
<feature type="transmembrane region" description="Helical" evidence="7">
    <location>
        <begin position="65"/>
        <end position="85"/>
    </location>
</feature>
<keyword evidence="3" id="KW-1003">Cell membrane</keyword>
<comment type="similarity">
    <text evidence="2">Belongs to the EamA transporter family.</text>
</comment>
<dbReference type="Pfam" id="PF00892">
    <property type="entry name" value="EamA"/>
    <property type="match status" value="2"/>
</dbReference>
<proteinExistence type="inferred from homology"/>
<feature type="transmembrane region" description="Helical" evidence="7">
    <location>
        <begin position="214"/>
        <end position="233"/>
    </location>
</feature>
<evidence type="ECO:0000256" key="5">
    <source>
        <dbReference type="ARBA" id="ARBA00022989"/>
    </source>
</evidence>
<keyword evidence="4 7" id="KW-0812">Transmembrane</keyword>
<feature type="transmembrane region" description="Helical" evidence="7">
    <location>
        <begin position="121"/>
        <end position="137"/>
    </location>
</feature>
<gene>
    <name evidence="9" type="ORF">HA41_11940</name>
</gene>
<keyword evidence="5 7" id="KW-1133">Transmembrane helix</keyword>
<evidence type="ECO:0000259" key="8">
    <source>
        <dbReference type="Pfam" id="PF00892"/>
    </source>
</evidence>
<dbReference type="RefSeq" id="WP_094121017.1">
    <property type="nucleotide sequence ID" value="NZ_MLFN01000032.1"/>
</dbReference>
<dbReference type="Proteomes" id="UP000193933">
    <property type="component" value="Unassembled WGS sequence"/>
</dbReference>